<evidence type="ECO:0000313" key="10">
    <source>
        <dbReference type="EnsemblMetazoa" id="AMAM013946-PA"/>
    </source>
</evidence>
<evidence type="ECO:0000256" key="7">
    <source>
        <dbReference type="ARBA" id="ARBA00023054"/>
    </source>
</evidence>
<comment type="similarity">
    <text evidence="2">Belongs to the dynactin 150 kDa subunit family.</text>
</comment>
<dbReference type="SUPFAM" id="SSF74924">
    <property type="entry name" value="Cap-Gly domain"/>
    <property type="match status" value="1"/>
</dbReference>
<evidence type="ECO:0000256" key="6">
    <source>
        <dbReference type="ARBA" id="ARBA00023017"/>
    </source>
</evidence>
<evidence type="ECO:0000256" key="5">
    <source>
        <dbReference type="ARBA" id="ARBA00022701"/>
    </source>
</evidence>
<proteinExistence type="inferred from homology"/>
<protein>
    <recommendedName>
        <fullName evidence="3">Dynactin subunit 1</fullName>
    </recommendedName>
</protein>
<evidence type="ECO:0000313" key="11">
    <source>
        <dbReference type="Proteomes" id="UP000075901"/>
    </source>
</evidence>
<dbReference type="FunFam" id="2.30.30.190:FF:000003">
    <property type="entry name" value="dynactin subunit 1 isoform X1"/>
    <property type="match status" value="1"/>
</dbReference>
<keyword evidence="8" id="KW-0206">Cytoskeleton</keyword>
<dbReference type="GO" id="GO:0030286">
    <property type="term" value="C:dynein complex"/>
    <property type="evidence" value="ECO:0007669"/>
    <property type="project" value="UniProtKB-KW"/>
</dbReference>
<dbReference type="PROSITE" id="PS00845">
    <property type="entry name" value="CAP_GLY_1"/>
    <property type="match status" value="1"/>
</dbReference>
<keyword evidence="4" id="KW-0963">Cytoplasm</keyword>
<dbReference type="Gene3D" id="2.30.30.190">
    <property type="entry name" value="CAP Gly-rich-like domain"/>
    <property type="match status" value="1"/>
</dbReference>
<reference evidence="10" key="2">
    <citation type="submission" date="2020-05" db="UniProtKB">
        <authorList>
            <consortium name="EnsemblMetazoa"/>
        </authorList>
    </citation>
    <scope>IDENTIFICATION</scope>
    <source>
        <strain evidence="10">maculatus3</strain>
    </source>
</reference>
<evidence type="ECO:0000256" key="3">
    <source>
        <dbReference type="ARBA" id="ARBA00016574"/>
    </source>
</evidence>
<evidence type="ECO:0000259" key="9">
    <source>
        <dbReference type="PROSITE" id="PS50245"/>
    </source>
</evidence>
<evidence type="ECO:0000256" key="4">
    <source>
        <dbReference type="ARBA" id="ARBA00022490"/>
    </source>
</evidence>
<dbReference type="SMART" id="SM01052">
    <property type="entry name" value="CAP_GLY"/>
    <property type="match status" value="1"/>
</dbReference>
<dbReference type="Pfam" id="PF01302">
    <property type="entry name" value="CAP_GLY"/>
    <property type="match status" value="1"/>
</dbReference>
<dbReference type="VEuPathDB" id="VectorBase:AMAM013946"/>
<accession>A0A182SUX5</accession>
<name>A0A182SUX5_9DIPT</name>
<dbReference type="AlphaFoldDB" id="A0A182SUX5"/>
<evidence type="ECO:0000256" key="2">
    <source>
        <dbReference type="ARBA" id="ARBA00011010"/>
    </source>
</evidence>
<dbReference type="EnsemblMetazoa" id="AMAM013946-RA">
    <property type="protein sequence ID" value="AMAM013946-PA"/>
    <property type="gene ID" value="AMAM013946"/>
</dbReference>
<organism evidence="10 11">
    <name type="scientific">Anopheles maculatus</name>
    <dbReference type="NCBI Taxonomy" id="74869"/>
    <lineage>
        <taxon>Eukaryota</taxon>
        <taxon>Metazoa</taxon>
        <taxon>Ecdysozoa</taxon>
        <taxon>Arthropoda</taxon>
        <taxon>Hexapoda</taxon>
        <taxon>Insecta</taxon>
        <taxon>Pterygota</taxon>
        <taxon>Neoptera</taxon>
        <taxon>Endopterygota</taxon>
        <taxon>Diptera</taxon>
        <taxon>Nematocera</taxon>
        <taxon>Culicoidea</taxon>
        <taxon>Culicidae</taxon>
        <taxon>Anophelinae</taxon>
        <taxon>Anopheles</taxon>
        <taxon>Anopheles maculatus group</taxon>
    </lineage>
</organism>
<dbReference type="PROSITE" id="PS50245">
    <property type="entry name" value="CAP_GLY_2"/>
    <property type="match status" value="1"/>
</dbReference>
<dbReference type="InterPro" id="IPR036859">
    <property type="entry name" value="CAP-Gly_dom_sf"/>
</dbReference>
<keyword evidence="7" id="KW-0175">Coiled coil</keyword>
<dbReference type="InterPro" id="IPR000938">
    <property type="entry name" value="CAP-Gly_domain"/>
</dbReference>
<dbReference type="GO" id="GO:0008017">
    <property type="term" value="F:microtubule binding"/>
    <property type="evidence" value="ECO:0007669"/>
    <property type="project" value="UniProtKB-ARBA"/>
</dbReference>
<dbReference type="PANTHER" id="PTHR18916">
    <property type="entry name" value="DYNACTIN 1-RELATED MICROTUBULE-BINDING"/>
    <property type="match status" value="1"/>
</dbReference>
<reference evidence="11" key="1">
    <citation type="submission" date="2013-09" db="EMBL/GenBank/DDBJ databases">
        <title>The Genome Sequence of Anopheles maculatus species B.</title>
        <authorList>
            <consortium name="The Broad Institute Genomics Platform"/>
            <person name="Neafsey D.E."/>
            <person name="Besansky N."/>
            <person name="Howell P."/>
            <person name="Walton C."/>
            <person name="Young S.K."/>
            <person name="Zeng Q."/>
            <person name="Gargeya S."/>
            <person name="Fitzgerald M."/>
            <person name="Haas B."/>
            <person name="Abouelleil A."/>
            <person name="Allen A.W."/>
            <person name="Alvarado L."/>
            <person name="Arachchi H.M."/>
            <person name="Berlin A.M."/>
            <person name="Chapman S.B."/>
            <person name="Gainer-Dewar J."/>
            <person name="Goldberg J."/>
            <person name="Griggs A."/>
            <person name="Gujja S."/>
            <person name="Hansen M."/>
            <person name="Howarth C."/>
            <person name="Imamovic A."/>
            <person name="Ireland A."/>
            <person name="Larimer J."/>
            <person name="McCowan C."/>
            <person name="Murphy C."/>
            <person name="Pearson M."/>
            <person name="Poon T.W."/>
            <person name="Priest M."/>
            <person name="Roberts A."/>
            <person name="Saif S."/>
            <person name="Shea T."/>
            <person name="Sisk P."/>
            <person name="Sykes S."/>
            <person name="Wortman J."/>
            <person name="Nusbaum C."/>
            <person name="Birren B."/>
        </authorList>
    </citation>
    <scope>NUCLEOTIDE SEQUENCE [LARGE SCALE GENOMIC DNA]</scope>
    <source>
        <strain evidence="11">maculatus3</strain>
    </source>
</reference>
<dbReference type="GO" id="GO:0005874">
    <property type="term" value="C:microtubule"/>
    <property type="evidence" value="ECO:0007669"/>
    <property type="project" value="UniProtKB-KW"/>
</dbReference>
<keyword evidence="5" id="KW-0493">Microtubule</keyword>
<sequence length="120" mass="13275">MAEKYLKVGQRVELTGKDVRGTIAYVGMTSFAVGKWVGVILDEAKGKNNGSIKGHQYFSCEENYGMFVRPTQLMFIDDAGNPIDDAQTPDEKPRSRLSRLVAVLVVIGQESFMNTRLGTD</sequence>
<keyword evidence="11" id="KW-1185">Reference proteome</keyword>
<feature type="domain" description="CAP-Gly" evidence="9">
    <location>
        <begin position="27"/>
        <end position="69"/>
    </location>
</feature>
<comment type="subcellular location">
    <subcellularLocation>
        <location evidence="1">Cytoplasm</location>
        <location evidence="1">Cytoskeleton</location>
    </subcellularLocation>
</comment>
<dbReference type="Proteomes" id="UP000075901">
    <property type="component" value="Unassembled WGS sequence"/>
</dbReference>
<evidence type="ECO:0000256" key="8">
    <source>
        <dbReference type="ARBA" id="ARBA00023212"/>
    </source>
</evidence>
<evidence type="ECO:0000256" key="1">
    <source>
        <dbReference type="ARBA" id="ARBA00004245"/>
    </source>
</evidence>
<keyword evidence="6" id="KW-0243">Dynein</keyword>